<dbReference type="Proteomes" id="UP000537260">
    <property type="component" value="Unassembled WGS sequence"/>
</dbReference>
<dbReference type="GO" id="GO:0005886">
    <property type="term" value="C:plasma membrane"/>
    <property type="evidence" value="ECO:0007669"/>
    <property type="project" value="TreeGrafter"/>
</dbReference>
<organism evidence="11 12">
    <name type="scientific">Glaciibacter psychrotolerans</name>
    <dbReference type="NCBI Taxonomy" id="670054"/>
    <lineage>
        <taxon>Bacteria</taxon>
        <taxon>Bacillati</taxon>
        <taxon>Actinomycetota</taxon>
        <taxon>Actinomycetes</taxon>
        <taxon>Micrococcales</taxon>
        <taxon>Microbacteriaceae</taxon>
        <taxon>Glaciibacter</taxon>
    </lineage>
</organism>
<evidence type="ECO:0000256" key="3">
    <source>
        <dbReference type="ARBA" id="ARBA00022618"/>
    </source>
</evidence>
<feature type="domain" description="POTRA" evidence="10">
    <location>
        <begin position="141"/>
        <end position="209"/>
    </location>
</feature>
<evidence type="ECO:0000313" key="12">
    <source>
        <dbReference type="Proteomes" id="UP000537260"/>
    </source>
</evidence>
<evidence type="ECO:0000256" key="1">
    <source>
        <dbReference type="ARBA" id="ARBA00004370"/>
    </source>
</evidence>
<name>A0A7Z0EBX7_9MICO</name>
<keyword evidence="5 9" id="KW-1133">Transmembrane helix</keyword>
<dbReference type="InterPro" id="IPR005548">
    <property type="entry name" value="Cell_div_FtsQ/DivIB_C"/>
</dbReference>
<comment type="subcellular location">
    <subcellularLocation>
        <location evidence="1">Membrane</location>
    </subcellularLocation>
</comment>
<dbReference type="RefSeq" id="WP_179577677.1">
    <property type="nucleotide sequence ID" value="NZ_JACCFM010000001.1"/>
</dbReference>
<protein>
    <submittedName>
        <fullName evidence="11">Cell division protein FtsQ</fullName>
    </submittedName>
</protein>
<dbReference type="PROSITE" id="PS51779">
    <property type="entry name" value="POTRA"/>
    <property type="match status" value="1"/>
</dbReference>
<keyword evidence="6 9" id="KW-0472">Membrane</keyword>
<dbReference type="Pfam" id="PF03799">
    <property type="entry name" value="FtsQ_DivIB_C"/>
    <property type="match status" value="1"/>
</dbReference>
<dbReference type="AlphaFoldDB" id="A0A7Z0EBX7"/>
<dbReference type="PANTHER" id="PTHR37820">
    <property type="entry name" value="CELL DIVISION PROTEIN DIVIB"/>
    <property type="match status" value="1"/>
</dbReference>
<keyword evidence="7" id="KW-0131">Cell cycle</keyword>
<evidence type="ECO:0000256" key="6">
    <source>
        <dbReference type="ARBA" id="ARBA00023136"/>
    </source>
</evidence>
<dbReference type="PANTHER" id="PTHR37820:SF1">
    <property type="entry name" value="CELL DIVISION PROTEIN FTSQ"/>
    <property type="match status" value="1"/>
</dbReference>
<keyword evidence="4 9" id="KW-0812">Transmembrane</keyword>
<keyword evidence="2" id="KW-1003">Cell membrane</keyword>
<dbReference type="InterPro" id="IPR050487">
    <property type="entry name" value="FtsQ_DivIB"/>
</dbReference>
<evidence type="ECO:0000256" key="4">
    <source>
        <dbReference type="ARBA" id="ARBA00022692"/>
    </source>
</evidence>
<dbReference type="Gene3D" id="3.10.20.310">
    <property type="entry name" value="membrane protein fhac"/>
    <property type="match status" value="1"/>
</dbReference>
<dbReference type="Pfam" id="PF08478">
    <property type="entry name" value="POTRA_1"/>
    <property type="match status" value="1"/>
</dbReference>
<dbReference type="GO" id="GO:0051301">
    <property type="term" value="P:cell division"/>
    <property type="evidence" value="ECO:0007669"/>
    <property type="project" value="UniProtKB-KW"/>
</dbReference>
<reference evidence="11 12" key="1">
    <citation type="submission" date="2020-07" db="EMBL/GenBank/DDBJ databases">
        <title>Sequencing the genomes of 1000 actinobacteria strains.</title>
        <authorList>
            <person name="Klenk H.-P."/>
        </authorList>
    </citation>
    <scope>NUCLEOTIDE SEQUENCE [LARGE SCALE GENOMIC DNA]</scope>
    <source>
        <strain evidence="11 12">LI1</strain>
    </source>
</reference>
<evidence type="ECO:0000256" key="7">
    <source>
        <dbReference type="ARBA" id="ARBA00023306"/>
    </source>
</evidence>
<evidence type="ECO:0000256" key="8">
    <source>
        <dbReference type="SAM" id="MobiDB-lite"/>
    </source>
</evidence>
<evidence type="ECO:0000256" key="5">
    <source>
        <dbReference type="ARBA" id="ARBA00022989"/>
    </source>
</evidence>
<evidence type="ECO:0000256" key="2">
    <source>
        <dbReference type="ARBA" id="ARBA00022475"/>
    </source>
</evidence>
<feature type="transmembrane region" description="Helical" evidence="9">
    <location>
        <begin position="118"/>
        <end position="137"/>
    </location>
</feature>
<evidence type="ECO:0000256" key="9">
    <source>
        <dbReference type="SAM" id="Phobius"/>
    </source>
</evidence>
<dbReference type="InterPro" id="IPR034746">
    <property type="entry name" value="POTRA"/>
</dbReference>
<evidence type="ECO:0000259" key="10">
    <source>
        <dbReference type="PROSITE" id="PS51779"/>
    </source>
</evidence>
<proteinExistence type="predicted"/>
<dbReference type="InterPro" id="IPR013685">
    <property type="entry name" value="POTRA_FtsQ_type"/>
</dbReference>
<keyword evidence="12" id="KW-1185">Reference proteome</keyword>
<gene>
    <name evidence="11" type="ORF">HNR05_000612</name>
</gene>
<sequence length="335" mass="35735">MKRPAGPGKPAVPEPEPVSAPVTPVTRRTRGTVRSRSLDATTEPIVISTIAAAASVSSVAEAREPRETLDEITPPAPSTLTPSAARTQLRAAKRNRRRYERDEVRRFTWRSRRRKRTWLVLGSALAGLIAFVVIGAYSPLMALRTIDVIGTSRIPAEQVQKALAGQLGTPLPIVDVARIKRELASFTLIQSYVTESHPPNTLVVRIVEREPVGLVQTEGGFDLVDAAGVVVASSGERPAGFPIILAANGPGHAGFTAAAAVVRSLPEEVRARVDTVTAATTDDVTLTLAEGSRVVWGSAERSEYKAVVLAALMVSYPPGTVNEYDVTSPDSAVLR</sequence>
<keyword evidence="3 11" id="KW-0132">Cell division</keyword>
<evidence type="ECO:0000313" key="11">
    <source>
        <dbReference type="EMBL" id="NYJ18821.1"/>
    </source>
</evidence>
<comment type="caution">
    <text evidence="11">The sequence shown here is derived from an EMBL/GenBank/DDBJ whole genome shotgun (WGS) entry which is preliminary data.</text>
</comment>
<accession>A0A7Z0EBX7</accession>
<feature type="region of interest" description="Disordered" evidence="8">
    <location>
        <begin position="1"/>
        <end position="37"/>
    </location>
</feature>
<dbReference type="EMBL" id="JACCFM010000001">
    <property type="protein sequence ID" value="NYJ18821.1"/>
    <property type="molecule type" value="Genomic_DNA"/>
</dbReference>